<dbReference type="Proteomes" id="UP000036987">
    <property type="component" value="Unassembled WGS sequence"/>
</dbReference>
<evidence type="ECO:0000313" key="3">
    <source>
        <dbReference type="Proteomes" id="UP000036987"/>
    </source>
</evidence>
<keyword evidence="3" id="KW-1185">Reference proteome</keyword>
<feature type="transmembrane region" description="Helical" evidence="1">
    <location>
        <begin position="85"/>
        <end position="107"/>
    </location>
</feature>
<dbReference type="PANTHER" id="PTHR46666">
    <property type="entry name" value="60S RIBOSOMAL L18A-LIKE PROTEIN"/>
    <property type="match status" value="1"/>
</dbReference>
<name>A0A0K9PPP5_ZOSMR</name>
<evidence type="ECO:0000256" key="1">
    <source>
        <dbReference type="SAM" id="Phobius"/>
    </source>
</evidence>
<keyword evidence="1" id="KW-1133">Transmembrane helix</keyword>
<sequence>MISNEVKICNGKEERHRGGYKPLNDGQLEEDPRLSMFDNPLPYFGCGLGWLFFLLGFLLPFMWYYATILYCCKYYNRDPRERGGLAASTVMAFLFTIGFSIALIVLLV</sequence>
<keyword evidence="1" id="KW-0812">Transmembrane</keyword>
<accession>A0A0K9PPP5</accession>
<dbReference type="AlphaFoldDB" id="A0A0K9PPP5"/>
<comment type="caution">
    <text evidence="2">The sequence shown here is derived from an EMBL/GenBank/DDBJ whole genome shotgun (WGS) entry which is preliminary data.</text>
</comment>
<evidence type="ECO:0000313" key="2">
    <source>
        <dbReference type="EMBL" id="KMZ70182.1"/>
    </source>
</evidence>
<proteinExistence type="predicted"/>
<dbReference type="OMA" id="LCFVENI"/>
<dbReference type="PANTHER" id="PTHR46666:SF2">
    <property type="entry name" value="60S RIBOSOMAL L18A-LIKE PROTEIN"/>
    <property type="match status" value="1"/>
</dbReference>
<feature type="transmembrane region" description="Helical" evidence="1">
    <location>
        <begin position="41"/>
        <end position="65"/>
    </location>
</feature>
<protein>
    <recommendedName>
        <fullName evidence="4">60S ribosomal protein L18a-like protein</fullName>
    </recommendedName>
</protein>
<dbReference type="EMBL" id="LFYR01000729">
    <property type="protein sequence ID" value="KMZ70182.1"/>
    <property type="molecule type" value="Genomic_DNA"/>
</dbReference>
<keyword evidence="1" id="KW-0472">Membrane</keyword>
<gene>
    <name evidence="2" type="ORF">ZOSMA_1G01540</name>
</gene>
<organism evidence="2 3">
    <name type="scientific">Zostera marina</name>
    <name type="common">Eelgrass</name>
    <dbReference type="NCBI Taxonomy" id="29655"/>
    <lineage>
        <taxon>Eukaryota</taxon>
        <taxon>Viridiplantae</taxon>
        <taxon>Streptophyta</taxon>
        <taxon>Embryophyta</taxon>
        <taxon>Tracheophyta</taxon>
        <taxon>Spermatophyta</taxon>
        <taxon>Magnoliopsida</taxon>
        <taxon>Liliopsida</taxon>
        <taxon>Zosteraceae</taxon>
        <taxon>Zostera</taxon>
    </lineage>
</organism>
<dbReference type="OrthoDB" id="1922941at2759"/>
<evidence type="ECO:0008006" key="4">
    <source>
        <dbReference type="Google" id="ProtNLM"/>
    </source>
</evidence>
<reference evidence="3" key="1">
    <citation type="journal article" date="2016" name="Nature">
        <title>The genome of the seagrass Zostera marina reveals angiosperm adaptation to the sea.</title>
        <authorList>
            <person name="Olsen J.L."/>
            <person name="Rouze P."/>
            <person name="Verhelst B."/>
            <person name="Lin Y.-C."/>
            <person name="Bayer T."/>
            <person name="Collen J."/>
            <person name="Dattolo E."/>
            <person name="De Paoli E."/>
            <person name="Dittami S."/>
            <person name="Maumus F."/>
            <person name="Michel G."/>
            <person name="Kersting A."/>
            <person name="Lauritano C."/>
            <person name="Lohaus R."/>
            <person name="Toepel M."/>
            <person name="Tonon T."/>
            <person name="Vanneste K."/>
            <person name="Amirebrahimi M."/>
            <person name="Brakel J."/>
            <person name="Bostroem C."/>
            <person name="Chovatia M."/>
            <person name="Grimwood J."/>
            <person name="Jenkins J.W."/>
            <person name="Jueterbock A."/>
            <person name="Mraz A."/>
            <person name="Stam W.T."/>
            <person name="Tice H."/>
            <person name="Bornberg-Bauer E."/>
            <person name="Green P.J."/>
            <person name="Pearson G.A."/>
            <person name="Procaccini G."/>
            <person name="Duarte C.M."/>
            <person name="Schmutz J."/>
            <person name="Reusch T.B.H."/>
            <person name="Van de Peer Y."/>
        </authorList>
    </citation>
    <scope>NUCLEOTIDE SEQUENCE [LARGE SCALE GENOMIC DNA]</scope>
    <source>
        <strain evidence="3">cv. Finnish</strain>
    </source>
</reference>